<keyword evidence="3" id="KW-1185">Reference proteome</keyword>
<evidence type="ECO:0000313" key="3">
    <source>
        <dbReference type="Proteomes" id="UP000182944"/>
    </source>
</evidence>
<dbReference type="SUPFAM" id="SSF54975">
    <property type="entry name" value="Acylphosphatase/BLUF domain-like"/>
    <property type="match status" value="1"/>
</dbReference>
<dbReference type="OrthoDB" id="196105at2"/>
<dbReference type="GO" id="GO:0009882">
    <property type="term" value="F:blue light photoreceptor activity"/>
    <property type="evidence" value="ECO:0007669"/>
    <property type="project" value="InterPro"/>
</dbReference>
<dbReference type="SMART" id="SM01034">
    <property type="entry name" value="BLUF"/>
    <property type="match status" value="1"/>
</dbReference>
<dbReference type="RefSeq" id="WP_052176524.1">
    <property type="nucleotide sequence ID" value="NZ_FNNA01000002.1"/>
</dbReference>
<reference evidence="3" key="1">
    <citation type="submission" date="2016-10" db="EMBL/GenBank/DDBJ databases">
        <authorList>
            <person name="Varghese N."/>
            <person name="Submissions S."/>
        </authorList>
    </citation>
    <scope>NUCLEOTIDE SEQUENCE [LARGE SCALE GENOMIC DNA]</scope>
    <source>
        <strain evidence="3">DSM 29303</strain>
    </source>
</reference>
<dbReference type="GO" id="GO:0071949">
    <property type="term" value="F:FAD binding"/>
    <property type="evidence" value="ECO:0007669"/>
    <property type="project" value="InterPro"/>
</dbReference>
<dbReference type="EMBL" id="FNNA01000002">
    <property type="protein sequence ID" value="SDW83927.1"/>
    <property type="molecule type" value="Genomic_DNA"/>
</dbReference>
<dbReference type="Pfam" id="PF04940">
    <property type="entry name" value="BLUF"/>
    <property type="match status" value="1"/>
</dbReference>
<dbReference type="Gene3D" id="3.30.70.100">
    <property type="match status" value="1"/>
</dbReference>
<dbReference type="AlphaFoldDB" id="A0A1H2WTQ3"/>
<evidence type="ECO:0000313" key="2">
    <source>
        <dbReference type="EMBL" id="SDW83927.1"/>
    </source>
</evidence>
<organism evidence="2 3">
    <name type="scientific">Paracoccus sanguinis</name>
    <dbReference type="NCBI Taxonomy" id="1545044"/>
    <lineage>
        <taxon>Bacteria</taxon>
        <taxon>Pseudomonadati</taxon>
        <taxon>Pseudomonadota</taxon>
        <taxon>Alphaproteobacteria</taxon>
        <taxon>Rhodobacterales</taxon>
        <taxon>Paracoccaceae</taxon>
        <taxon>Paracoccus</taxon>
    </lineage>
</organism>
<name>A0A1H2WTQ3_9RHOB</name>
<dbReference type="InterPro" id="IPR036046">
    <property type="entry name" value="Acylphosphatase-like_dom_sf"/>
</dbReference>
<proteinExistence type="predicted"/>
<dbReference type="Proteomes" id="UP000182944">
    <property type="component" value="Unassembled WGS sequence"/>
</dbReference>
<protein>
    <submittedName>
        <fullName evidence="2">Sensors of blue-light using FAD</fullName>
    </submittedName>
</protein>
<dbReference type="PROSITE" id="PS50925">
    <property type="entry name" value="BLUF"/>
    <property type="match status" value="1"/>
</dbReference>
<gene>
    <name evidence="2" type="ORF">SAMN05444276_102267</name>
</gene>
<dbReference type="STRING" id="1545044.SAMN05444276_102267"/>
<accession>A0A1H2WTQ3</accession>
<evidence type="ECO:0000259" key="1">
    <source>
        <dbReference type="PROSITE" id="PS50925"/>
    </source>
</evidence>
<dbReference type="InterPro" id="IPR007024">
    <property type="entry name" value="BLUF_domain"/>
</dbReference>
<feature type="domain" description="BLUF" evidence="1">
    <location>
        <begin position="3"/>
        <end position="94"/>
    </location>
</feature>
<sequence length="135" mass="15640">MPISFVLYRSETRMPPNSEASRQLLETARRVNAELDLTGFLHHEDGFFYQWLEGAAEPLAMICARMERDPRHTNLTYLWRGTQDRRQFGGWRMGYSTSSDSSLLTWLANDPVAQRETRAYANTILSFLQHRNAGL</sequence>